<protein>
    <recommendedName>
        <fullName evidence="4">DUF1109 domain-containing protein</fullName>
    </recommendedName>
</protein>
<feature type="transmembrane region" description="Helical" evidence="1">
    <location>
        <begin position="77"/>
        <end position="97"/>
    </location>
</feature>
<keyword evidence="3" id="KW-1185">Reference proteome</keyword>
<dbReference type="Proteomes" id="UP000001213">
    <property type="component" value="Chromosome"/>
</dbReference>
<dbReference type="KEGG" id="tpr:Tpau_0154"/>
<dbReference type="AlphaFoldDB" id="D5UQ40"/>
<dbReference type="eggNOG" id="ENOG5030KXW">
    <property type="taxonomic scope" value="Bacteria"/>
</dbReference>
<evidence type="ECO:0000313" key="3">
    <source>
        <dbReference type="Proteomes" id="UP000001213"/>
    </source>
</evidence>
<proteinExistence type="predicted"/>
<evidence type="ECO:0000256" key="1">
    <source>
        <dbReference type="SAM" id="Phobius"/>
    </source>
</evidence>
<gene>
    <name evidence="2" type="ordered locus">Tpau_0154</name>
</gene>
<keyword evidence="1" id="KW-0472">Membrane</keyword>
<sequence length="195" mass="21190">MTTSASTALTPRAWWHRPPGLPLALASLIACGTWMVEASTPQDGSPTLGVAILAGLSLIAFTWIGRTMISLAHRPRWSVRYAAVPLIGLITLGLVYLDVPFAARWIQAKPAFEHAAHAALADAQPTPTQLRLGTFSVTRSTVEGTVRFRLGTGAIGDTHYIVFSPAGRPHTYGPPSEHDRVAHFDGPWWRVIDMY</sequence>
<keyword evidence="1" id="KW-1133">Transmembrane helix</keyword>
<accession>D5UQ40</accession>
<keyword evidence="1" id="KW-0812">Transmembrane</keyword>
<evidence type="ECO:0008006" key="4">
    <source>
        <dbReference type="Google" id="ProtNLM"/>
    </source>
</evidence>
<evidence type="ECO:0000313" key="2">
    <source>
        <dbReference type="EMBL" id="ADG76808.1"/>
    </source>
</evidence>
<dbReference type="EMBL" id="CP001966">
    <property type="protein sequence ID" value="ADG76808.1"/>
    <property type="molecule type" value="Genomic_DNA"/>
</dbReference>
<reference evidence="3" key="1">
    <citation type="submission" date="2010-03" db="EMBL/GenBank/DDBJ databases">
        <title>The complete chromosome of Tsukamurella paurometabola DSM 20162.</title>
        <authorList>
            <consortium name="US DOE Joint Genome Institute (JGI-PGF)"/>
            <person name="Lucas S."/>
            <person name="Copeland A."/>
            <person name="Lapidus A."/>
            <person name="Glavina del Rio T."/>
            <person name="Dalin E."/>
            <person name="Tice H."/>
            <person name="Bruce D."/>
            <person name="Goodwin L."/>
            <person name="Pitluck S."/>
            <person name="Kyrpides N."/>
            <person name="Mavromatis K."/>
            <person name="Ivanova N."/>
            <person name="Mikhailova N."/>
            <person name="Munk A.C."/>
            <person name="Brettin T."/>
            <person name="Detter J.C."/>
            <person name="Tapia R."/>
            <person name="Han C."/>
            <person name="Larimer F."/>
            <person name="Land M."/>
            <person name="Hauser L."/>
            <person name="Markowitz V."/>
            <person name="Cheng J.-F."/>
            <person name="Hugenholtz P."/>
            <person name="Woyke T."/>
            <person name="Wu D."/>
            <person name="Jando M."/>
            <person name="Brambilla E."/>
            <person name="Klenk H.-P."/>
            <person name="Eisen J.A."/>
        </authorList>
    </citation>
    <scope>NUCLEOTIDE SEQUENCE [LARGE SCALE GENOMIC DNA]</scope>
    <source>
        <strain evidence="3">ATCC 8368 / DSM 20162 / CCUG 35730 / CIP 100753 / JCM 10117 / KCTC 9821 / NBRC 16120 / NCIMB 702349 / NCTC 13040</strain>
    </source>
</reference>
<dbReference type="RefSeq" id="WP_013124863.1">
    <property type="nucleotide sequence ID" value="NC_014158.1"/>
</dbReference>
<name>D5UQ40_TSUPD</name>
<organism evidence="2 3">
    <name type="scientific">Tsukamurella paurometabola (strain ATCC 8368 / DSM 20162 / CCUG 35730 / CIP 100753 / JCM 10117 / KCTC 9821 / NBRC 16120 / NCIMB 702349 / NCTC 13040)</name>
    <name type="common">Corynebacterium paurometabolum</name>
    <dbReference type="NCBI Taxonomy" id="521096"/>
    <lineage>
        <taxon>Bacteria</taxon>
        <taxon>Bacillati</taxon>
        <taxon>Actinomycetota</taxon>
        <taxon>Actinomycetes</taxon>
        <taxon>Mycobacteriales</taxon>
        <taxon>Tsukamurellaceae</taxon>
        <taxon>Tsukamurella</taxon>
    </lineage>
</organism>
<reference evidence="2 3" key="2">
    <citation type="journal article" date="2011" name="Stand. Genomic Sci.">
        <title>Complete genome sequence of Tsukamurella paurometabola type strain (no. 33).</title>
        <authorList>
            <person name="Munk A.C."/>
            <person name="Lapidus A."/>
            <person name="Lucas S."/>
            <person name="Nolan M."/>
            <person name="Tice H."/>
            <person name="Cheng J.F."/>
            <person name="Del Rio T.G."/>
            <person name="Goodwin L."/>
            <person name="Pitluck S."/>
            <person name="Liolios K."/>
            <person name="Huntemann M."/>
            <person name="Ivanova N."/>
            <person name="Mavromatis K."/>
            <person name="Mikhailova N."/>
            <person name="Pati A."/>
            <person name="Chen A."/>
            <person name="Palaniappan K."/>
            <person name="Tapia R."/>
            <person name="Han C."/>
            <person name="Land M."/>
            <person name="Hauser L."/>
            <person name="Chang Y.J."/>
            <person name="Jeffries C.D."/>
            <person name="Brettin T."/>
            <person name="Yasawong M."/>
            <person name="Brambilla E.M."/>
            <person name="Rohde M."/>
            <person name="Sikorski J."/>
            <person name="Goker M."/>
            <person name="Detter J.C."/>
            <person name="Woyke T."/>
            <person name="Bristow J."/>
            <person name="Eisen J.A."/>
            <person name="Markowitz V."/>
            <person name="Hugenholtz P."/>
            <person name="Kyrpides N.C."/>
            <person name="Klenk H.P."/>
        </authorList>
    </citation>
    <scope>NUCLEOTIDE SEQUENCE [LARGE SCALE GENOMIC DNA]</scope>
    <source>
        <strain evidence="3">ATCC 8368 / DSM 20162 / CCUG 35730 / CIP 100753 / JCM 10117 / KCTC 9821 / NBRC 16120 / NCIMB 702349 / NCTC 13040</strain>
    </source>
</reference>
<feature type="transmembrane region" description="Helical" evidence="1">
    <location>
        <begin position="48"/>
        <end position="65"/>
    </location>
</feature>
<dbReference type="HOGENOM" id="CLU_1395783_0_0_11"/>
<dbReference type="STRING" id="521096.Tpau_0154"/>